<sequence length="820" mass="92640">MTVPPPAASSSCTKSRKAPPQTDSATHARQSKAPAPLHFKQIKPSAPEDRQPQTPTICKAVMGYSAYGKVDNVRAAALRDMGQRIKEVTIECFLHKLLPPLDPRINIEDVVRRLESGAKPALTLDDQEGKWWSAFKEEPKDTDGEEDPVYKPFAEVVNSILKASSLSSDNFAYVQLPTKSPLCTLHRILEKPDGYGYLLHREGDEVLKPGCKQPSVPYWRQIVVTAEFKKSDTSTPDHNKCFEQVCGNMLQVMRDDATRRFTYGFTVENLRVRFWYCNRSEIVVSNPFDMMMDNETLIHFFLALAHPPSPADIGFDPTIVGPRRPGPQGVTSYDIQVHCMDKPRTFRTIRLLYWERARALRGSGTRVWEARELVNGVLVGPRVAIKDTWVDSDRMREGVIIPQVKRDAVAAGSNPEVVEKGFLTVVCHGDVQLGGVADKTLAIKASRRLKIHSTTKGEEKEEANSYQIRSAVGSCIDSYSKGKHISPTIDYDRKTHYWIVFREVGVPLRLAKLLDQAYHSLATVILALHAMHQSGWVHRDISANNIIYVNGVAKLADLEYARKEGSTQRCHQLRTSSTFYLSVEAGLSKYRFKAPDNTKPPVAKVTIQETTKMPIFQPRDPVKKEGKIPNQIEFHYNPLHDLESLWWVAVYLVSYKFVRAGHVDDDRSKDNIEKHDGEISSVFLSLKERYAFLTDTTTFQSYGTRLHPAVRPIWITLEGLRSTIVETYRRLEVAPQSIRFQDVVQTGMHNMLYSSFYQLALESGGIRILPKPKKEENVKSKKSKQYGSTANSSKQPEKPSNRTAASVTIMMQRTGLKREP</sequence>
<reference evidence="1" key="1">
    <citation type="submission" date="2022-07" db="EMBL/GenBank/DDBJ databases">
        <title>Genome Sequence of Phlebia brevispora.</title>
        <authorList>
            <person name="Buettner E."/>
        </authorList>
    </citation>
    <scope>NUCLEOTIDE SEQUENCE</scope>
    <source>
        <strain evidence="1">MPL23</strain>
    </source>
</reference>
<name>A0ACC1T9U0_9APHY</name>
<evidence type="ECO:0000313" key="2">
    <source>
        <dbReference type="Proteomes" id="UP001148662"/>
    </source>
</evidence>
<accession>A0ACC1T9U0</accession>
<evidence type="ECO:0000313" key="1">
    <source>
        <dbReference type="EMBL" id="KAJ3556688.1"/>
    </source>
</evidence>
<keyword evidence="2" id="KW-1185">Reference proteome</keyword>
<protein>
    <submittedName>
        <fullName evidence="1">Uncharacterized protein</fullName>
    </submittedName>
</protein>
<dbReference type="EMBL" id="JANHOG010000220">
    <property type="protein sequence ID" value="KAJ3556688.1"/>
    <property type="molecule type" value="Genomic_DNA"/>
</dbReference>
<organism evidence="1 2">
    <name type="scientific">Phlebia brevispora</name>
    <dbReference type="NCBI Taxonomy" id="194682"/>
    <lineage>
        <taxon>Eukaryota</taxon>
        <taxon>Fungi</taxon>
        <taxon>Dikarya</taxon>
        <taxon>Basidiomycota</taxon>
        <taxon>Agaricomycotina</taxon>
        <taxon>Agaricomycetes</taxon>
        <taxon>Polyporales</taxon>
        <taxon>Meruliaceae</taxon>
        <taxon>Phlebia</taxon>
    </lineage>
</organism>
<gene>
    <name evidence="1" type="ORF">NM688_g1887</name>
</gene>
<comment type="caution">
    <text evidence="1">The sequence shown here is derived from an EMBL/GenBank/DDBJ whole genome shotgun (WGS) entry which is preliminary data.</text>
</comment>
<proteinExistence type="predicted"/>
<dbReference type="Proteomes" id="UP001148662">
    <property type="component" value="Unassembled WGS sequence"/>
</dbReference>